<evidence type="ECO:0000313" key="2">
    <source>
        <dbReference type="Proteomes" id="UP001241377"/>
    </source>
</evidence>
<organism evidence="1 2">
    <name type="scientific">Naganishia cerealis</name>
    <dbReference type="NCBI Taxonomy" id="610337"/>
    <lineage>
        <taxon>Eukaryota</taxon>
        <taxon>Fungi</taxon>
        <taxon>Dikarya</taxon>
        <taxon>Basidiomycota</taxon>
        <taxon>Agaricomycotina</taxon>
        <taxon>Tremellomycetes</taxon>
        <taxon>Filobasidiales</taxon>
        <taxon>Filobasidiaceae</taxon>
        <taxon>Naganishia</taxon>
    </lineage>
</organism>
<reference evidence="1" key="1">
    <citation type="submission" date="2023-04" db="EMBL/GenBank/DDBJ databases">
        <title>Draft Genome sequencing of Naganishia species isolated from polar environments using Oxford Nanopore Technology.</title>
        <authorList>
            <person name="Leo P."/>
            <person name="Venkateswaran K."/>
        </authorList>
    </citation>
    <scope>NUCLEOTIDE SEQUENCE</scope>
    <source>
        <strain evidence="1">MNA-CCFEE 5261</strain>
    </source>
</reference>
<dbReference type="EMBL" id="JASBWR010000001">
    <property type="protein sequence ID" value="KAJ9113868.1"/>
    <property type="molecule type" value="Genomic_DNA"/>
</dbReference>
<dbReference type="Proteomes" id="UP001241377">
    <property type="component" value="Unassembled WGS sequence"/>
</dbReference>
<evidence type="ECO:0000313" key="1">
    <source>
        <dbReference type="EMBL" id="KAJ9113868.1"/>
    </source>
</evidence>
<protein>
    <submittedName>
        <fullName evidence="1">Uncharacterized protein</fullName>
    </submittedName>
</protein>
<comment type="caution">
    <text evidence="1">The sequence shown here is derived from an EMBL/GenBank/DDBJ whole genome shotgun (WGS) entry which is preliminary data.</text>
</comment>
<accession>A0ACC2WR08</accession>
<sequence>MDPRSSDGESRKRKTYFGQGEGLALNNSSAVDASPAGPPVGYPYIQTSQTQPSYPPQSATSSPPLPTFALNAAGTGAAAGAPTFVACTKCRHRKIKCGGQRPICENCEKKGLECVYDVVVKRRGPDKQPGGRMKKRQSHNDSTGAGEIFVGGGGGGESTYVPAVVGQENIKTEHQGVQVGSSKAISPGSISATSPHDSIQGPDVKPLLPSAEARPSWDTIRQQPPPVGLAPSMGGMSSAGYPLPPPPGHVSTASPDTTSSFPFSMPSRTHPTAMYPSGQIPQQGFYPPQGYEHDLQHHPHTRMYGGPGFAPAAPGYHPLEHTYNAPPLHPEHPRGMSYHQQYPSIPPPLPPAPLQHAGPYGARPAEHHISQDMGYSYHPSAPQLPPQGHMYHQPMPYPVSAQYQSPSLGGAPSRTPSVPQDYRTGESTPSVLELSRPAASANPLPLYQTAHVAHLQQGDIRHPVDRNGDGSSNRTNGQEVWSPSVMGKLGMADLVTGYDPVQHIAAGANLGLGLTVRSSSSNLNSENGDVSEEDGRSGSLQLVQHSVYTNGHAQVIRGEEAFAHGLVLERLPNTEYARESDWVWMTGLFSTNRAEGIKMLDTELRFFFDMNMQWFQFFNRSLFFTTLYHDVDRYEIQPALILSMLAITTLVKSAHQGPNAVGKQNAVTFADAARAMIQQSIVANKVDPTLAQAALVLMAFEFYPYPQHSYDRTVSAVHLFDSIAHTFQLLACDVSDERVSIFIPNAVPVLTVEANGSPHYGKPAATREEIVRSSHEAEEQEEIKELIKWSPRPQWPVHWSSAQVRQDEARRMCWTASSMVANFSLWTHTLGIPPLDLYISNPANYALFFPAEPLLVNKDPVVGKQTMWALYNRVVLLWHFTLKTQHMALPPERRNSIYLEIWHETHRIEEALFHIGMNAGQTQKWQARDWILNILALLTDNFTRFTPGMLDGKTGQLASLEGYRSWVKQQAELGSLLKAMSPAASKLNATGEEQPPAPSAILGRPFFAWPLLHMIQNALTTFELDHSRFETIKIAAGVLRVVKIISDAWPNQVLNSNVLRLQNHFNSIIARGDLPPDWQTRPILTPEELAALAELQIVVSSSPP</sequence>
<name>A0ACC2WR08_9TREE</name>
<gene>
    <name evidence="1" type="ORF">QFC19_000061</name>
</gene>
<keyword evidence="2" id="KW-1185">Reference proteome</keyword>
<proteinExistence type="predicted"/>